<proteinExistence type="predicted"/>
<protein>
    <submittedName>
        <fullName evidence="1">Putative secreted protein</fullName>
    </submittedName>
</protein>
<dbReference type="EMBL" id="GIFC01001672">
    <property type="protein sequence ID" value="MXU83755.1"/>
    <property type="molecule type" value="Transcribed_RNA"/>
</dbReference>
<evidence type="ECO:0000313" key="1">
    <source>
        <dbReference type="EMBL" id="MXU83755.1"/>
    </source>
</evidence>
<name>A0A6B0U5E2_IXORI</name>
<reference evidence="1" key="1">
    <citation type="submission" date="2019-12" db="EMBL/GenBank/DDBJ databases">
        <title>An insight into the sialome of adult female Ixodes ricinus ticks feeding for 6 days.</title>
        <authorList>
            <person name="Perner J."/>
            <person name="Ribeiro J.M.C."/>
        </authorList>
    </citation>
    <scope>NUCLEOTIDE SEQUENCE</scope>
    <source>
        <strain evidence="1">Semi-engorged</strain>
        <tissue evidence="1">Salivary glands</tissue>
    </source>
</reference>
<sequence>MGAWPTGRVASVALSAWGWAERGGGGVGGVCWVRLAWRLGGGELLGRFSRGVPLSCWWPRAFRVALRWPLHSWLVRA</sequence>
<dbReference type="AlphaFoldDB" id="A0A6B0U5E2"/>
<organism evidence="1">
    <name type="scientific">Ixodes ricinus</name>
    <name type="common">Common tick</name>
    <name type="synonym">Acarus ricinus</name>
    <dbReference type="NCBI Taxonomy" id="34613"/>
    <lineage>
        <taxon>Eukaryota</taxon>
        <taxon>Metazoa</taxon>
        <taxon>Ecdysozoa</taxon>
        <taxon>Arthropoda</taxon>
        <taxon>Chelicerata</taxon>
        <taxon>Arachnida</taxon>
        <taxon>Acari</taxon>
        <taxon>Parasitiformes</taxon>
        <taxon>Ixodida</taxon>
        <taxon>Ixodoidea</taxon>
        <taxon>Ixodidae</taxon>
        <taxon>Ixodinae</taxon>
        <taxon>Ixodes</taxon>
    </lineage>
</organism>
<accession>A0A6B0U5E2</accession>